<evidence type="ECO:0000259" key="3">
    <source>
        <dbReference type="Pfam" id="PF01645"/>
    </source>
</evidence>
<dbReference type="RefSeq" id="WP_183265472.1">
    <property type="nucleotide sequence ID" value="NZ_JACHFJ010000002.1"/>
</dbReference>
<dbReference type="CDD" id="cd02808">
    <property type="entry name" value="GltS_FMN"/>
    <property type="match status" value="1"/>
</dbReference>
<comment type="caution">
    <text evidence="4">The sequence shown here is derived from an EMBL/GenBank/DDBJ whole genome shotgun (WGS) entry which is preliminary data.</text>
</comment>
<dbReference type="EMBL" id="JACHFJ010000002">
    <property type="protein sequence ID" value="MBB5372448.1"/>
    <property type="molecule type" value="Genomic_DNA"/>
</dbReference>
<dbReference type="PANTHER" id="PTHR43819">
    <property type="entry name" value="ARCHAEAL-TYPE GLUTAMATE SYNTHASE [NADPH]"/>
    <property type="match status" value="1"/>
</dbReference>
<evidence type="ECO:0000313" key="5">
    <source>
        <dbReference type="Proteomes" id="UP000553706"/>
    </source>
</evidence>
<dbReference type="InterPro" id="IPR013785">
    <property type="entry name" value="Aldolase_TIM"/>
</dbReference>
<dbReference type="InterPro" id="IPR024188">
    <property type="entry name" value="GltB"/>
</dbReference>
<evidence type="ECO:0000256" key="1">
    <source>
        <dbReference type="ARBA" id="ARBA00009716"/>
    </source>
</evidence>
<organism evidence="4 5">
    <name type="scientific">Acidocella aromatica</name>
    <dbReference type="NCBI Taxonomy" id="1303579"/>
    <lineage>
        <taxon>Bacteria</taxon>
        <taxon>Pseudomonadati</taxon>
        <taxon>Pseudomonadota</taxon>
        <taxon>Alphaproteobacteria</taxon>
        <taxon>Acetobacterales</taxon>
        <taxon>Acidocellaceae</taxon>
        <taxon>Acidocella</taxon>
    </lineage>
</organism>
<dbReference type="GO" id="GO:0006537">
    <property type="term" value="P:glutamate biosynthetic process"/>
    <property type="evidence" value="ECO:0007669"/>
    <property type="project" value="InterPro"/>
</dbReference>
<dbReference type="AlphaFoldDB" id="A0A840V907"/>
<dbReference type="Proteomes" id="UP000553706">
    <property type="component" value="Unassembled WGS sequence"/>
</dbReference>
<dbReference type="PIRSF" id="PIRSF006429">
    <property type="entry name" value="GOGAT_lg_2"/>
    <property type="match status" value="1"/>
</dbReference>
<dbReference type="InterPro" id="IPR002932">
    <property type="entry name" value="Glu_synthdom"/>
</dbReference>
<keyword evidence="5" id="KW-1185">Reference proteome</keyword>
<name>A0A840V907_9PROT</name>
<evidence type="ECO:0000313" key="4">
    <source>
        <dbReference type="EMBL" id="MBB5372448.1"/>
    </source>
</evidence>
<accession>A0A840V907</accession>
<proteinExistence type="inferred from homology"/>
<sequence length="476" mass="51901">MLGLEFIIVLLGLGVAAVYLHDIRQTKHTILRNYPVIGHVRYFAETWGEYMRQYQYLPDWAERPFNRLERSWVYRSAKGLSNLISFGSENVPSFIFRNAAFPILDEDKRPYPGKQIGITEGPGASREPYMAKSFFNISGMSYGALSRAAVTSLSRGAKMAGVWMSTGEGGLSQFHLDGGGDLIMQIGTAKYGVRDEHGNLSDDRLREIAAYPQVRMFEVKLAQGAKPGKGGILPAHKVTPEIAKIRGIPEGKDSISPNRHTDIGNIRELGVFIEHVRTVTGKPVGVKFVMGDPGFVDEWFAYCANNPAHCPDYVQIDGGEGGTGAAPEPLADYVGLPITEALPYVAGLRHEYGLDSRIRIIASGKLITPDKVAWALCMGADFISSARGFMFSLGCIQAMKCGTGHCPTGVTAVDERLIKGLDPADKAVRVARYAQKVRDEVEIIAHSCGLTDASHFAPRHVTEIERGVAGFRAQAG</sequence>
<dbReference type="SUPFAM" id="SSF51395">
    <property type="entry name" value="FMN-linked oxidoreductases"/>
    <property type="match status" value="1"/>
</dbReference>
<protein>
    <submittedName>
        <fullName evidence="4">Glutamate synthase domain-containing protein 2</fullName>
    </submittedName>
</protein>
<dbReference type="GO" id="GO:0015930">
    <property type="term" value="F:glutamate synthase activity"/>
    <property type="evidence" value="ECO:0007669"/>
    <property type="project" value="InterPro"/>
</dbReference>
<gene>
    <name evidence="4" type="ORF">HNP71_000686</name>
</gene>
<evidence type="ECO:0000256" key="2">
    <source>
        <dbReference type="PIRNR" id="PIRNR006429"/>
    </source>
</evidence>
<comment type="similarity">
    <text evidence="1 2">Belongs to the glutamate synthase family.</text>
</comment>
<feature type="domain" description="Glutamate synthase" evidence="3">
    <location>
        <begin position="131"/>
        <end position="449"/>
    </location>
</feature>
<dbReference type="Pfam" id="PF01645">
    <property type="entry name" value="Glu_synthase"/>
    <property type="match status" value="1"/>
</dbReference>
<reference evidence="4 5" key="1">
    <citation type="submission" date="2020-08" db="EMBL/GenBank/DDBJ databases">
        <title>Genomic Encyclopedia of Type Strains, Phase IV (KMG-IV): sequencing the most valuable type-strain genomes for metagenomic binning, comparative biology and taxonomic classification.</title>
        <authorList>
            <person name="Goeker M."/>
        </authorList>
    </citation>
    <scope>NUCLEOTIDE SEQUENCE [LARGE SCALE GENOMIC DNA]</scope>
    <source>
        <strain evidence="4 5">DSM 27026</strain>
    </source>
</reference>
<dbReference type="PANTHER" id="PTHR43819:SF1">
    <property type="entry name" value="ARCHAEAL-TYPE GLUTAMATE SYNTHASE [NADPH]"/>
    <property type="match status" value="1"/>
</dbReference>
<dbReference type="Gene3D" id="3.20.20.70">
    <property type="entry name" value="Aldolase class I"/>
    <property type="match status" value="1"/>
</dbReference>